<protein>
    <submittedName>
        <fullName evidence="3">Uncharacterized protein</fullName>
    </submittedName>
</protein>
<comment type="caution">
    <text evidence="3">The sequence shown here is derived from an EMBL/GenBank/DDBJ whole genome shotgun (WGS) entry which is preliminary data.</text>
</comment>
<evidence type="ECO:0000256" key="2">
    <source>
        <dbReference type="SAM" id="Phobius"/>
    </source>
</evidence>
<accession>A0A317W737</accession>
<dbReference type="Proteomes" id="UP000246171">
    <property type="component" value="Unassembled WGS sequence"/>
</dbReference>
<feature type="transmembrane region" description="Helical" evidence="2">
    <location>
        <begin position="12"/>
        <end position="30"/>
    </location>
</feature>
<keyword evidence="4" id="KW-1185">Reference proteome</keyword>
<feature type="region of interest" description="Disordered" evidence="1">
    <location>
        <begin position="80"/>
        <end position="106"/>
    </location>
</feature>
<feature type="compositionally biased region" description="Basic and acidic residues" evidence="1">
    <location>
        <begin position="85"/>
        <end position="98"/>
    </location>
</feature>
<keyword evidence="2" id="KW-1133">Transmembrane helix</keyword>
<name>A0A317W737_ASPEC</name>
<proteinExistence type="predicted"/>
<reference evidence="3" key="1">
    <citation type="submission" date="2016-12" db="EMBL/GenBank/DDBJ databases">
        <title>The genomes of Aspergillus section Nigri reveals drivers in fungal speciation.</title>
        <authorList>
            <consortium name="DOE Joint Genome Institute"/>
            <person name="Vesth T.C."/>
            <person name="Nybo J."/>
            <person name="Theobald S."/>
            <person name="Brandl J."/>
            <person name="Frisvad J.C."/>
            <person name="Nielsen K.F."/>
            <person name="Lyhne E.K."/>
            <person name="Kogle M.E."/>
            <person name="Kuo A."/>
            <person name="Riley R."/>
            <person name="Clum A."/>
            <person name="Nolan M."/>
            <person name="Lipzen A."/>
            <person name="Salamov A."/>
            <person name="Henrissat B."/>
            <person name="Wiebenga A."/>
            <person name="De vries R.P."/>
            <person name="Grigoriev I.V."/>
            <person name="Mortensen U.H."/>
            <person name="Andersen M.R."/>
            <person name="Baker S.E."/>
        </authorList>
    </citation>
    <scope>NUCLEOTIDE SEQUENCE</scope>
    <source>
        <strain evidence="3">CBS 122712</strain>
    </source>
</reference>
<keyword evidence="2" id="KW-0812">Transmembrane</keyword>
<organism evidence="3 4">
    <name type="scientific">Aspergillus eucalypticola (strain CBS 122712 / IBT 29274)</name>
    <dbReference type="NCBI Taxonomy" id="1448314"/>
    <lineage>
        <taxon>Eukaryota</taxon>
        <taxon>Fungi</taxon>
        <taxon>Dikarya</taxon>
        <taxon>Ascomycota</taxon>
        <taxon>Pezizomycotina</taxon>
        <taxon>Eurotiomycetes</taxon>
        <taxon>Eurotiomycetidae</taxon>
        <taxon>Eurotiales</taxon>
        <taxon>Aspergillaceae</taxon>
        <taxon>Aspergillus</taxon>
        <taxon>Aspergillus subgen. Circumdati</taxon>
    </lineage>
</organism>
<keyword evidence="2" id="KW-0472">Membrane</keyword>
<evidence type="ECO:0000313" key="4">
    <source>
        <dbReference type="Proteomes" id="UP000246171"/>
    </source>
</evidence>
<evidence type="ECO:0000256" key="1">
    <source>
        <dbReference type="SAM" id="MobiDB-lite"/>
    </source>
</evidence>
<dbReference type="GeneID" id="37048588"/>
<dbReference type="AlphaFoldDB" id="A0A317W737"/>
<sequence length="106" mass="11969">MKKLFLTFSINNSISILLSIFIPFLSYLGLEQPSSLFLGCPFLFLSRLVRSTVVASTHTHTHTHTRYHILSSAHQGFLTPPQINPREEKAEEGNRHLDSSSVLSFL</sequence>
<gene>
    <name evidence="3" type="ORF">BO83DRAFT_199509</name>
</gene>
<dbReference type="EMBL" id="MSFU01000005">
    <property type="protein sequence ID" value="PWY79950.1"/>
    <property type="molecule type" value="Genomic_DNA"/>
</dbReference>
<dbReference type="VEuPathDB" id="FungiDB:BO83DRAFT_199509"/>
<dbReference type="RefSeq" id="XP_025391097.1">
    <property type="nucleotide sequence ID" value="XM_025526626.1"/>
</dbReference>
<evidence type="ECO:0000313" key="3">
    <source>
        <dbReference type="EMBL" id="PWY79950.1"/>
    </source>
</evidence>